<keyword evidence="1 5" id="KW-0540">Nuclease</keyword>
<keyword evidence="5" id="KW-0539">Nucleus</keyword>
<dbReference type="PANTHER" id="PTHR15749">
    <property type="entry name" value="FANCONI-ASSOCIATED NUCLEASE 1"/>
    <property type="match status" value="1"/>
</dbReference>
<keyword evidence="2 5" id="KW-0479">Metal-binding</keyword>
<dbReference type="OrthoDB" id="258143at2759"/>
<dbReference type="InterPro" id="IPR033315">
    <property type="entry name" value="Fan1-like"/>
</dbReference>
<dbReference type="Pfam" id="PF08774">
    <property type="entry name" value="VRR_NUC"/>
    <property type="match status" value="1"/>
</dbReference>
<dbReference type="InterPro" id="IPR049132">
    <property type="entry name" value="FAN1-like_euk"/>
</dbReference>
<comment type="similarity">
    <text evidence="5">Belongs to the FAN1 family.</text>
</comment>
<keyword evidence="5" id="KW-0227">DNA damage</keyword>
<dbReference type="GO" id="GO:0005634">
    <property type="term" value="C:nucleus"/>
    <property type="evidence" value="ECO:0007669"/>
    <property type="project" value="UniProtKB-SubCell"/>
</dbReference>
<proteinExistence type="inferred from homology"/>
<evidence type="ECO:0000256" key="5">
    <source>
        <dbReference type="RuleBase" id="RU365033"/>
    </source>
</evidence>
<feature type="domain" description="VRR-NUC" evidence="7">
    <location>
        <begin position="600"/>
        <end position="714"/>
    </location>
</feature>
<keyword evidence="9" id="KW-1185">Reference proteome</keyword>
<evidence type="ECO:0000313" key="8">
    <source>
        <dbReference type="EMBL" id="ORY52408.1"/>
    </source>
</evidence>
<dbReference type="GO" id="GO:0004528">
    <property type="term" value="F:phosphodiesterase I activity"/>
    <property type="evidence" value="ECO:0007669"/>
    <property type="project" value="UniProtKB-EC"/>
</dbReference>
<accession>A0A1Y2CZE9</accession>
<comment type="catalytic activity">
    <reaction evidence="5">
        <text>Hydrolytically removes 5'-nucleotides successively from the 3'-hydroxy termini of 3'-hydroxy-terminated oligonucleotides.</text>
        <dbReference type="EC" id="3.1.4.1"/>
    </reaction>
</comment>
<name>A0A1Y2CZE9_9FUNG</name>
<dbReference type="PANTHER" id="PTHR15749:SF4">
    <property type="entry name" value="FANCONI-ASSOCIATED NUCLEASE 1"/>
    <property type="match status" value="1"/>
</dbReference>
<evidence type="ECO:0000256" key="6">
    <source>
        <dbReference type="SAM" id="MobiDB-lite"/>
    </source>
</evidence>
<reference evidence="8 9" key="1">
    <citation type="submission" date="2016-07" db="EMBL/GenBank/DDBJ databases">
        <title>Pervasive Adenine N6-methylation of Active Genes in Fungi.</title>
        <authorList>
            <consortium name="DOE Joint Genome Institute"/>
            <person name="Mondo S.J."/>
            <person name="Dannebaum R.O."/>
            <person name="Kuo R.C."/>
            <person name="Labutti K."/>
            <person name="Haridas S."/>
            <person name="Kuo A."/>
            <person name="Salamov A."/>
            <person name="Ahrendt S.R."/>
            <person name="Lipzen A."/>
            <person name="Sullivan W."/>
            <person name="Andreopoulos W.B."/>
            <person name="Clum A."/>
            <person name="Lindquist E."/>
            <person name="Daum C."/>
            <person name="Ramamoorthy G.K."/>
            <person name="Gryganskyi A."/>
            <person name="Culley D."/>
            <person name="Magnuson J.K."/>
            <person name="James T.Y."/>
            <person name="O'Malley M.A."/>
            <person name="Stajich J.E."/>
            <person name="Spatafora J.W."/>
            <person name="Visel A."/>
            <person name="Grigoriev I.V."/>
        </authorList>
    </citation>
    <scope>NUCLEOTIDE SEQUENCE [LARGE SCALE GENOMIC DNA]</scope>
    <source>
        <strain evidence="8 9">JEL800</strain>
    </source>
</reference>
<keyword evidence="4 5" id="KW-0460">Magnesium</keyword>
<keyword evidence="5" id="KW-0234">DNA repair</keyword>
<comment type="function">
    <text evidence="5">Nuclease required for the repair of DNA interstrand cross-links (ICL). Acts as a 5'-3' exonuclease that anchors at a cut end of DNA and cleaves DNA successively at every third nucleotide, allowing to excise an ICL from one strand through flanking incisions.</text>
</comment>
<comment type="caution">
    <text evidence="8">The sequence shown here is derived from an EMBL/GenBank/DDBJ whole genome shotgun (WGS) entry which is preliminary data.</text>
</comment>
<dbReference type="GO" id="GO:0070336">
    <property type="term" value="F:flap-structured DNA binding"/>
    <property type="evidence" value="ECO:0007669"/>
    <property type="project" value="TreeGrafter"/>
</dbReference>
<dbReference type="InterPro" id="IPR014883">
    <property type="entry name" value="VRR_NUC"/>
</dbReference>
<gene>
    <name evidence="8" type="ORF">BCR33DRAFT_675382</name>
</gene>
<protein>
    <recommendedName>
        <fullName evidence="5">Fanconi-associated nuclease</fullName>
        <ecNumber evidence="5">3.1.4.1</ecNumber>
    </recommendedName>
</protein>
<evidence type="ECO:0000256" key="1">
    <source>
        <dbReference type="ARBA" id="ARBA00022722"/>
    </source>
</evidence>
<dbReference type="GO" id="GO:0008409">
    <property type="term" value="F:5'-3' exonuclease activity"/>
    <property type="evidence" value="ECO:0007669"/>
    <property type="project" value="TreeGrafter"/>
</dbReference>
<evidence type="ECO:0000313" key="9">
    <source>
        <dbReference type="Proteomes" id="UP000193642"/>
    </source>
</evidence>
<evidence type="ECO:0000256" key="4">
    <source>
        <dbReference type="ARBA" id="ARBA00022842"/>
    </source>
</evidence>
<organism evidence="8 9">
    <name type="scientific">Rhizoclosmatium globosum</name>
    <dbReference type="NCBI Taxonomy" id="329046"/>
    <lineage>
        <taxon>Eukaryota</taxon>
        <taxon>Fungi</taxon>
        <taxon>Fungi incertae sedis</taxon>
        <taxon>Chytridiomycota</taxon>
        <taxon>Chytridiomycota incertae sedis</taxon>
        <taxon>Chytridiomycetes</taxon>
        <taxon>Chytridiales</taxon>
        <taxon>Chytriomycetaceae</taxon>
        <taxon>Rhizoclosmatium</taxon>
    </lineage>
</organism>
<dbReference type="GO" id="GO:0017108">
    <property type="term" value="F:5'-flap endonuclease activity"/>
    <property type="evidence" value="ECO:0007669"/>
    <property type="project" value="TreeGrafter"/>
</dbReference>
<dbReference type="STRING" id="329046.A0A1Y2CZE9"/>
<feature type="region of interest" description="Disordered" evidence="6">
    <location>
        <begin position="17"/>
        <end position="41"/>
    </location>
</feature>
<dbReference type="CDD" id="cd22326">
    <property type="entry name" value="FAN1-like"/>
    <property type="match status" value="1"/>
</dbReference>
<keyword evidence="3 5" id="KW-0378">Hydrolase</keyword>
<dbReference type="SMART" id="SM00990">
    <property type="entry name" value="VRR_NUC"/>
    <property type="match status" value="1"/>
</dbReference>
<dbReference type="GO" id="GO:0036297">
    <property type="term" value="P:interstrand cross-link repair"/>
    <property type="evidence" value="ECO:0007669"/>
    <property type="project" value="InterPro"/>
</dbReference>
<dbReference type="AlphaFoldDB" id="A0A1Y2CZE9"/>
<dbReference type="EMBL" id="MCGO01000003">
    <property type="protein sequence ID" value="ORY52408.1"/>
    <property type="molecule type" value="Genomic_DNA"/>
</dbReference>
<dbReference type="GO" id="GO:0046872">
    <property type="term" value="F:metal ion binding"/>
    <property type="evidence" value="ECO:0007669"/>
    <property type="project" value="UniProtKB-KW"/>
</dbReference>
<comment type="cofactor">
    <cofactor evidence="5">
        <name>Mg(2+)</name>
        <dbReference type="ChEBI" id="CHEBI:18420"/>
    </cofactor>
    <cofactor evidence="5">
        <name>Mn(2+)</name>
        <dbReference type="ChEBI" id="CHEBI:29035"/>
    </cofactor>
</comment>
<comment type="subcellular location">
    <subcellularLocation>
        <location evidence="5">Nucleus</location>
    </subcellularLocation>
</comment>
<keyword evidence="5" id="KW-0464">Manganese</keyword>
<evidence type="ECO:0000259" key="7">
    <source>
        <dbReference type="SMART" id="SM00990"/>
    </source>
</evidence>
<dbReference type="EC" id="3.1.4.1" evidence="5"/>
<sequence>MLGKQMDIRGFFAAASTRTTSKEAEAEAEEAAAADHERDPNNKHLEQLEHLEENNNTNKTVQPKGVSYSAQWTAVVAAVTADEPHLLSDSDNNSISAFSALSPPAADAFVRLMLRKHKVERVRRLAWDDRLATEDANSDKVDKVDKLDKVDTQALFAELAAAKLLVLDPPLDSTQILQLLVRDELLDLAKQYKIPKHSSLSVPALQAALMDNLASISQFSFSFSSAQKSPSDILLGKLKNILGPCIYIPDHVVETFYRLFIIYNREREWPENPFLPHIRTNLKANRLVYNKYQIHRISITWPTRQDLLDYISVLKLQHEVESLLATITSATSPQDRENIENSAITLSETCIPIFKNWVAEQPDGHVSGIPWLATFTAGMKSTPILKHLILLYTRHGKDVEACNIITLLLDRKLIGVRRGRGDLWDTYMKALVRLGKHAEAFEIGCEALRDSAVEFGRRREIENRLVKLGNKLGRKDKIVAVDSCAATLDKIHTRVVEAKKTFSATGRKALYLDVATGEDMEVEQLALREFERIGFKGVHAENSVITTLFGILFWDILFDDTVPGVFTTPFQDAPMDLSTEFFYTARKAAIDQRLSELVANPETLHMEIISRIDEQHRPTVTQCRGVYWNLFSRDDLVQVASCFNGVQLARICDGFIQSYGAHSGGVPDLCVWRDRELKLVEVKGEGDHLSHSQIMWLDLFTSCGVCVELFKVQLPSTGVSKRKRKK</sequence>
<evidence type="ECO:0000256" key="2">
    <source>
        <dbReference type="ARBA" id="ARBA00022723"/>
    </source>
</evidence>
<evidence type="ECO:0000256" key="3">
    <source>
        <dbReference type="ARBA" id="ARBA00022801"/>
    </source>
</evidence>
<dbReference type="Proteomes" id="UP000193642">
    <property type="component" value="Unassembled WGS sequence"/>
</dbReference>